<evidence type="ECO:0000256" key="5">
    <source>
        <dbReference type="SAM" id="MobiDB-lite"/>
    </source>
</evidence>
<keyword evidence="2 4" id="KW-0863">Zinc-finger</keyword>
<comment type="caution">
    <text evidence="7">The sequence shown here is derived from an EMBL/GenBank/DDBJ whole genome shotgun (WGS) entry which is preliminary data.</text>
</comment>
<proteinExistence type="predicted"/>
<evidence type="ECO:0000256" key="1">
    <source>
        <dbReference type="ARBA" id="ARBA00022723"/>
    </source>
</evidence>
<feature type="domain" description="BED-type" evidence="6">
    <location>
        <begin position="87"/>
        <end position="144"/>
    </location>
</feature>
<protein>
    <recommendedName>
        <fullName evidence="6">BED-type domain-containing protein</fullName>
    </recommendedName>
</protein>
<keyword evidence="3" id="KW-0862">Zinc</keyword>
<dbReference type="SMART" id="SM00614">
    <property type="entry name" value="ZnF_BED"/>
    <property type="match status" value="1"/>
</dbReference>
<dbReference type="EMBL" id="JANJYI010000006">
    <property type="protein sequence ID" value="KAK2646799.1"/>
    <property type="molecule type" value="Genomic_DNA"/>
</dbReference>
<dbReference type="SUPFAM" id="SSF57667">
    <property type="entry name" value="beta-beta-alpha zinc fingers"/>
    <property type="match status" value="1"/>
</dbReference>
<evidence type="ECO:0000256" key="4">
    <source>
        <dbReference type="PROSITE-ProRule" id="PRU00027"/>
    </source>
</evidence>
<accession>A0AAD9WWU5</accession>
<evidence type="ECO:0000259" key="6">
    <source>
        <dbReference type="PROSITE" id="PS50808"/>
    </source>
</evidence>
<feature type="compositionally biased region" description="Polar residues" evidence="5">
    <location>
        <begin position="56"/>
        <end position="69"/>
    </location>
</feature>
<dbReference type="InterPro" id="IPR003656">
    <property type="entry name" value="Znf_BED"/>
</dbReference>
<gene>
    <name evidence="7" type="ORF">Ddye_021994</name>
</gene>
<feature type="region of interest" description="Disordered" evidence="5">
    <location>
        <begin position="48"/>
        <end position="88"/>
    </location>
</feature>
<dbReference type="PANTHER" id="PTHR34396">
    <property type="entry name" value="OS03G0264950 PROTEIN-RELATED"/>
    <property type="match status" value="1"/>
</dbReference>
<feature type="compositionally biased region" description="Basic and acidic residues" evidence="5">
    <location>
        <begin position="70"/>
        <end position="81"/>
    </location>
</feature>
<dbReference type="PANTHER" id="PTHR34396:SF27">
    <property type="entry name" value="OS08G0208700 PROTEIN"/>
    <property type="match status" value="1"/>
</dbReference>
<dbReference type="AlphaFoldDB" id="A0AAD9WWU5"/>
<keyword evidence="8" id="KW-1185">Reference proteome</keyword>
<dbReference type="Proteomes" id="UP001280121">
    <property type="component" value="Unassembled WGS sequence"/>
</dbReference>
<keyword evidence="1" id="KW-0479">Metal-binding</keyword>
<dbReference type="GO" id="GO:0008270">
    <property type="term" value="F:zinc ion binding"/>
    <property type="evidence" value="ECO:0007669"/>
    <property type="project" value="UniProtKB-KW"/>
</dbReference>
<dbReference type="GO" id="GO:0005634">
    <property type="term" value="C:nucleus"/>
    <property type="evidence" value="ECO:0007669"/>
    <property type="project" value="TreeGrafter"/>
</dbReference>
<dbReference type="GO" id="GO:0006357">
    <property type="term" value="P:regulation of transcription by RNA polymerase II"/>
    <property type="evidence" value="ECO:0007669"/>
    <property type="project" value="TreeGrafter"/>
</dbReference>
<sequence length="151" mass="17313">MRVWIESCLSREIDIDNFDESFRSVSNQYYNSLSDFRMSMMKIDPKMAYSSEEHSGSQSDDVLENSSSVAKEKSGKSEVRLGGRKGQKKSKCWLHFQEYRTKDGGRRARCKHCGDSYTCGSGSNGTTNLNKHITSRCKKYRPPNNDPRQTF</sequence>
<evidence type="ECO:0000256" key="3">
    <source>
        <dbReference type="ARBA" id="ARBA00022833"/>
    </source>
</evidence>
<evidence type="ECO:0000313" key="8">
    <source>
        <dbReference type="Proteomes" id="UP001280121"/>
    </source>
</evidence>
<evidence type="ECO:0000256" key="2">
    <source>
        <dbReference type="ARBA" id="ARBA00022771"/>
    </source>
</evidence>
<dbReference type="PROSITE" id="PS50808">
    <property type="entry name" value="ZF_BED"/>
    <property type="match status" value="1"/>
</dbReference>
<organism evidence="7 8">
    <name type="scientific">Dipteronia dyeriana</name>
    <dbReference type="NCBI Taxonomy" id="168575"/>
    <lineage>
        <taxon>Eukaryota</taxon>
        <taxon>Viridiplantae</taxon>
        <taxon>Streptophyta</taxon>
        <taxon>Embryophyta</taxon>
        <taxon>Tracheophyta</taxon>
        <taxon>Spermatophyta</taxon>
        <taxon>Magnoliopsida</taxon>
        <taxon>eudicotyledons</taxon>
        <taxon>Gunneridae</taxon>
        <taxon>Pentapetalae</taxon>
        <taxon>rosids</taxon>
        <taxon>malvids</taxon>
        <taxon>Sapindales</taxon>
        <taxon>Sapindaceae</taxon>
        <taxon>Hippocastanoideae</taxon>
        <taxon>Acereae</taxon>
        <taxon>Dipteronia</taxon>
    </lineage>
</organism>
<reference evidence="7" key="1">
    <citation type="journal article" date="2023" name="Plant J.">
        <title>Genome sequences and population genomics provide insights into the demographic history, inbreeding, and mutation load of two 'living fossil' tree species of Dipteronia.</title>
        <authorList>
            <person name="Feng Y."/>
            <person name="Comes H.P."/>
            <person name="Chen J."/>
            <person name="Zhu S."/>
            <person name="Lu R."/>
            <person name="Zhang X."/>
            <person name="Li P."/>
            <person name="Qiu J."/>
            <person name="Olsen K.M."/>
            <person name="Qiu Y."/>
        </authorList>
    </citation>
    <scope>NUCLEOTIDE SEQUENCE</scope>
    <source>
        <strain evidence="7">KIB01</strain>
    </source>
</reference>
<dbReference type="Pfam" id="PF02892">
    <property type="entry name" value="zf-BED"/>
    <property type="match status" value="1"/>
</dbReference>
<dbReference type="InterPro" id="IPR053031">
    <property type="entry name" value="Cuticle_assoc_protein"/>
</dbReference>
<evidence type="ECO:0000313" key="7">
    <source>
        <dbReference type="EMBL" id="KAK2646799.1"/>
    </source>
</evidence>
<dbReference type="InterPro" id="IPR036236">
    <property type="entry name" value="Znf_C2H2_sf"/>
</dbReference>
<dbReference type="GO" id="GO:1990837">
    <property type="term" value="F:sequence-specific double-stranded DNA binding"/>
    <property type="evidence" value="ECO:0007669"/>
    <property type="project" value="TreeGrafter"/>
</dbReference>
<name>A0AAD9WWU5_9ROSI</name>